<evidence type="ECO:0000313" key="2">
    <source>
        <dbReference type="EMBL" id="KAG5684573.1"/>
    </source>
</evidence>
<organism evidence="2 3">
    <name type="scientific">Polypedilum vanderplanki</name>
    <name type="common">Sleeping chironomid midge</name>
    <dbReference type="NCBI Taxonomy" id="319348"/>
    <lineage>
        <taxon>Eukaryota</taxon>
        <taxon>Metazoa</taxon>
        <taxon>Ecdysozoa</taxon>
        <taxon>Arthropoda</taxon>
        <taxon>Hexapoda</taxon>
        <taxon>Insecta</taxon>
        <taxon>Pterygota</taxon>
        <taxon>Neoptera</taxon>
        <taxon>Endopterygota</taxon>
        <taxon>Diptera</taxon>
        <taxon>Nematocera</taxon>
        <taxon>Chironomoidea</taxon>
        <taxon>Chironomidae</taxon>
        <taxon>Chironominae</taxon>
        <taxon>Polypedilum</taxon>
        <taxon>Polypedilum</taxon>
    </lineage>
</organism>
<dbReference type="InterPro" id="IPR047801">
    <property type="entry name" value="Peptidase_C45"/>
</dbReference>
<dbReference type="NCBIfam" id="NF040521">
    <property type="entry name" value="C45_proenzyme"/>
    <property type="match status" value="1"/>
</dbReference>
<dbReference type="PANTHER" id="PTHR34180:SF1">
    <property type="entry name" value="BETA-ALANYL-DOPAMINE_CARCININE HYDROLASE"/>
    <property type="match status" value="1"/>
</dbReference>
<dbReference type="AlphaFoldDB" id="A0A9J6CRC1"/>
<name>A0A9J6CRC1_POLVA</name>
<proteinExistence type="predicted"/>
<dbReference type="OrthoDB" id="189997at2759"/>
<gene>
    <name evidence="2" type="ORF">PVAND_013798</name>
</gene>
<comment type="caution">
    <text evidence="2">The sequence shown here is derived from an EMBL/GenBank/DDBJ whole genome shotgun (WGS) entry which is preliminary data.</text>
</comment>
<dbReference type="Gene3D" id="1.10.10.2120">
    <property type="match status" value="1"/>
</dbReference>
<accession>A0A9J6CRC1</accession>
<protein>
    <recommendedName>
        <fullName evidence="1">Peptidase C45 hydrolase domain-containing protein</fullName>
    </recommendedName>
</protein>
<dbReference type="PANTHER" id="PTHR34180">
    <property type="entry name" value="PEPTIDASE C45"/>
    <property type="match status" value="1"/>
</dbReference>
<dbReference type="InterPro" id="IPR047794">
    <property type="entry name" value="C45_proenzyme-like"/>
</dbReference>
<dbReference type="EMBL" id="JADBJN010000001">
    <property type="protein sequence ID" value="KAG5684573.1"/>
    <property type="molecule type" value="Genomic_DNA"/>
</dbReference>
<feature type="domain" description="Peptidase C45 hydrolase" evidence="1">
    <location>
        <begin position="131"/>
        <end position="380"/>
    </location>
</feature>
<dbReference type="Proteomes" id="UP001107558">
    <property type="component" value="Chromosome 1"/>
</dbReference>
<sequence length="394" mass="44929">MSTTERKVYNMFERRHAIPIIYVRGTHYDVGFDVGRTFQALIREFVNNFKPLNESFLPLYNTPQGQKVYEETLDVLKQNFPQYVRELQGIADGAKVEFYKLFLLHMDEIIPNVVDNNNSIDAPIGCSSICVNEPDSEILGHTEDALSENLNNYYFVSAHIISDEPQGKYKVKEERFTSLCYAGHLPGYTMNYNHHGLVFSINTLSARKLNSGKTPRHFITRALLSAENFVQAQQILRDYGTGAADGCSINMTFLKQEGNRVFHNAEMGPAIKPNDNESQLNILTVSPGECIIHCNKYLRLKVPEVDGLIIDSSIERMQTFQSFKPPKTKEDVIKMLGDQSAKNHHVFRDNPGQEEFLKTICVGIFDLKKRTWSLYKDNPKTNEPLVVLPLVLKE</sequence>
<reference evidence="2" key="1">
    <citation type="submission" date="2021-03" db="EMBL/GenBank/DDBJ databases">
        <title>Chromosome level genome of the anhydrobiotic midge Polypedilum vanderplanki.</title>
        <authorList>
            <person name="Yoshida Y."/>
            <person name="Kikawada T."/>
            <person name="Gusev O."/>
        </authorList>
    </citation>
    <scope>NUCLEOTIDE SEQUENCE</scope>
    <source>
        <strain evidence="2">NIAS01</strain>
        <tissue evidence="2">Whole body or cell culture</tissue>
    </source>
</reference>
<dbReference type="InterPro" id="IPR005079">
    <property type="entry name" value="Peptidase_C45_hydrolase"/>
</dbReference>
<dbReference type="Pfam" id="PF03417">
    <property type="entry name" value="AAT"/>
    <property type="match status" value="1"/>
</dbReference>
<evidence type="ECO:0000259" key="1">
    <source>
        <dbReference type="Pfam" id="PF03417"/>
    </source>
</evidence>
<dbReference type="Gene3D" id="3.60.60.10">
    <property type="entry name" value="Penicillin V Acylase, Chain A"/>
    <property type="match status" value="1"/>
</dbReference>
<evidence type="ECO:0000313" key="3">
    <source>
        <dbReference type="Proteomes" id="UP001107558"/>
    </source>
</evidence>
<keyword evidence="3" id="KW-1185">Reference proteome</keyword>